<dbReference type="PANTHER" id="PTHR39428:SF1">
    <property type="entry name" value="F420H(2)-DEPENDENT QUINONE REDUCTASE RV1261C"/>
    <property type="match status" value="1"/>
</dbReference>
<evidence type="ECO:0000256" key="1">
    <source>
        <dbReference type="ARBA" id="ARBA00008710"/>
    </source>
</evidence>
<evidence type="ECO:0000313" key="4">
    <source>
        <dbReference type="Proteomes" id="UP001178281"/>
    </source>
</evidence>
<comment type="caution">
    <text evidence="3">The sequence shown here is derived from an EMBL/GenBank/DDBJ whole genome shotgun (WGS) entry which is preliminary data.</text>
</comment>
<dbReference type="SUPFAM" id="SSF50475">
    <property type="entry name" value="FMN-binding split barrel"/>
    <property type="match status" value="1"/>
</dbReference>
<dbReference type="Proteomes" id="UP001178281">
    <property type="component" value="Unassembled WGS sequence"/>
</dbReference>
<evidence type="ECO:0000313" key="3">
    <source>
        <dbReference type="EMBL" id="MDP0399310.1"/>
    </source>
</evidence>
<dbReference type="AlphaFoldDB" id="A0AA90NCJ8"/>
<proteinExistence type="inferred from homology"/>
<dbReference type="GO" id="GO:0016491">
    <property type="term" value="F:oxidoreductase activity"/>
    <property type="evidence" value="ECO:0007669"/>
    <property type="project" value="InterPro"/>
</dbReference>
<dbReference type="GO" id="GO:0005886">
    <property type="term" value="C:plasma membrane"/>
    <property type="evidence" value="ECO:0007669"/>
    <property type="project" value="TreeGrafter"/>
</dbReference>
<gene>
    <name evidence="3" type="ORF">Q7X28_15390</name>
</gene>
<dbReference type="EMBL" id="JAUTIX010000006">
    <property type="protein sequence ID" value="MDP0399310.1"/>
    <property type="molecule type" value="Genomic_DNA"/>
</dbReference>
<keyword evidence="4" id="KW-1185">Reference proteome</keyword>
<organism evidence="3 4">
    <name type="scientific">Tsukamurella strandjordii</name>
    <dbReference type="NCBI Taxonomy" id="147577"/>
    <lineage>
        <taxon>Bacteria</taxon>
        <taxon>Bacillati</taxon>
        <taxon>Actinomycetota</taxon>
        <taxon>Actinomycetes</taxon>
        <taxon>Mycobacteriales</taxon>
        <taxon>Tsukamurellaceae</taxon>
        <taxon>Tsukamurella</taxon>
    </lineage>
</organism>
<dbReference type="InterPro" id="IPR004378">
    <property type="entry name" value="F420H2_quin_Rdtase"/>
</dbReference>
<comment type="similarity">
    <text evidence="1">Belongs to the F420H(2)-dependent quinone reductase family.</text>
</comment>
<dbReference type="PANTHER" id="PTHR39428">
    <property type="entry name" value="F420H(2)-DEPENDENT QUINONE REDUCTASE RV1261C"/>
    <property type="match status" value="1"/>
</dbReference>
<dbReference type="GO" id="GO:0070967">
    <property type="term" value="F:coenzyme F420 binding"/>
    <property type="evidence" value="ECO:0007669"/>
    <property type="project" value="TreeGrafter"/>
</dbReference>
<dbReference type="Gene3D" id="2.30.110.10">
    <property type="entry name" value="Electron Transport, Fmn-binding Protein, Chain A"/>
    <property type="match status" value="1"/>
</dbReference>
<accession>A0AA90NCJ8</accession>
<dbReference type="NCBIfam" id="TIGR00026">
    <property type="entry name" value="hi_GC_TIGR00026"/>
    <property type="match status" value="1"/>
</dbReference>
<protein>
    <submittedName>
        <fullName evidence="3">Nitroreductase/quinone reductase family protein</fullName>
    </submittedName>
</protein>
<dbReference type="RefSeq" id="WP_305111995.1">
    <property type="nucleotide sequence ID" value="NZ_JAUTIX010000006.1"/>
</dbReference>
<dbReference type="Pfam" id="PF04075">
    <property type="entry name" value="F420H2_quin_red"/>
    <property type="match status" value="1"/>
</dbReference>
<comment type="catalytic activity">
    <reaction evidence="2">
        <text>oxidized coenzyme F420-(gamma-L-Glu)(n) + a quinol + H(+) = reduced coenzyme F420-(gamma-L-Glu)(n) + a quinone</text>
        <dbReference type="Rhea" id="RHEA:39663"/>
        <dbReference type="Rhea" id="RHEA-COMP:12939"/>
        <dbReference type="Rhea" id="RHEA-COMP:14378"/>
        <dbReference type="ChEBI" id="CHEBI:15378"/>
        <dbReference type="ChEBI" id="CHEBI:24646"/>
        <dbReference type="ChEBI" id="CHEBI:132124"/>
        <dbReference type="ChEBI" id="CHEBI:133980"/>
        <dbReference type="ChEBI" id="CHEBI:139511"/>
    </reaction>
</comment>
<dbReference type="InterPro" id="IPR012349">
    <property type="entry name" value="Split_barrel_FMN-bd"/>
</dbReference>
<evidence type="ECO:0000256" key="2">
    <source>
        <dbReference type="ARBA" id="ARBA00049106"/>
    </source>
</evidence>
<reference evidence="3" key="1">
    <citation type="submission" date="2023-08" db="EMBL/GenBank/DDBJ databases">
        <title>The draft genome of Tsukamurella strandjordii strain 050030.</title>
        <authorList>
            <person name="Zhao F."/>
            <person name="Feng Y."/>
            <person name="Zong Z."/>
        </authorList>
    </citation>
    <scope>NUCLEOTIDE SEQUENCE</scope>
    <source>
        <strain evidence="3">050030</strain>
    </source>
</reference>
<name>A0AA90NCJ8_9ACTN</name>
<sequence>MSDFNKDIIEEFRANNGIVSAMGFGRALVLVHSVGAKSGEPRINPLAGIRDGDSWLIPASAGGSPKNPSWYYNLVAHPDIEIEYPDDEGGISSARVTARELTGAERDAAWTRFEERSEGFTKYQETAGGRVIPVFRLDPR</sequence>